<dbReference type="SUPFAM" id="SSF50956">
    <property type="entry name" value="Thermostable phytase (3-phytase)"/>
    <property type="match status" value="1"/>
</dbReference>
<evidence type="ECO:0000313" key="6">
    <source>
        <dbReference type="EMBL" id="CAF4038587.1"/>
    </source>
</evidence>
<dbReference type="EMBL" id="CAJNON010001771">
    <property type="protein sequence ID" value="CAF1484664.1"/>
    <property type="molecule type" value="Genomic_DNA"/>
</dbReference>
<dbReference type="Proteomes" id="UP000663881">
    <property type="component" value="Unassembled WGS sequence"/>
</dbReference>
<accession>A0A815S177</accession>
<keyword evidence="1" id="KW-0677">Repeat</keyword>
<dbReference type="GO" id="GO:0061630">
    <property type="term" value="F:ubiquitin protein ligase activity"/>
    <property type="evidence" value="ECO:0007669"/>
    <property type="project" value="TreeGrafter"/>
</dbReference>
<dbReference type="AlphaFoldDB" id="A0A815S177"/>
<evidence type="ECO:0000256" key="3">
    <source>
        <dbReference type="SAM" id="Coils"/>
    </source>
</evidence>
<evidence type="ECO:0000313" key="4">
    <source>
        <dbReference type="EMBL" id="CAF1222242.1"/>
    </source>
</evidence>
<dbReference type="Proteomes" id="UP000663845">
    <property type="component" value="Unassembled WGS sequence"/>
</dbReference>
<organism evidence="5 7">
    <name type="scientific">Adineta steineri</name>
    <dbReference type="NCBI Taxonomy" id="433720"/>
    <lineage>
        <taxon>Eukaryota</taxon>
        <taxon>Metazoa</taxon>
        <taxon>Spiralia</taxon>
        <taxon>Gnathifera</taxon>
        <taxon>Rotifera</taxon>
        <taxon>Eurotatoria</taxon>
        <taxon>Bdelloidea</taxon>
        <taxon>Adinetida</taxon>
        <taxon>Adinetidae</taxon>
        <taxon>Adineta</taxon>
    </lineage>
</organism>
<name>A0A815S177_9BILA</name>
<dbReference type="Proteomes" id="UP000663891">
    <property type="component" value="Unassembled WGS sequence"/>
</dbReference>
<feature type="coiled-coil region" evidence="3">
    <location>
        <begin position="102"/>
        <end position="150"/>
    </location>
</feature>
<proteinExistence type="predicted"/>
<keyword evidence="3" id="KW-0175">Coiled coil</keyword>
<sequence length="466" mass="53749">MAVANNKTQCFTCNKDKITYSCEGCSKRFCFVDLAEHKQILNEELNHIINDFDEFKQRINEQRQNDSLIKQINQWETNSIEIIQQKAQEWRKFVIESSQTCIDEIEMKFNDLSEQIKQIHQENEFNEINLNCLTTELREITEELNNSSNVSIQQDLQSFINQISIISSKKPKSNKWKQNAITVAGGNGNGQQLNQLSCPNGIFIDQKKNIVIADCYNHRIIEWKYNEKQGQIIAGGNGQGNRINQLNWPTDMIIDQQNHSIIIADFGNNRVIQWLDQNQQILIHNIDCQGLAIDKYGFLYVSDTEKNEVRRWKMGEYNSEGIVVAGRNGDQLNQLNWPTFIFVDEDQSIYVSDCNNHRVMKWRKDAKEGIIVAGGNGEGVNLNQLYEPQGVIVDDLGHIYVADSWNARVMRWCEGKEEGEIVVGRNEKGNQLDQSNNLCGLSFDDNRNLYVADWGNDRIVKFEIIL</sequence>
<feature type="coiled-coil region" evidence="3">
    <location>
        <begin position="38"/>
        <end position="78"/>
    </location>
</feature>
<feature type="repeat" description="NHL" evidence="2">
    <location>
        <begin position="326"/>
        <end position="365"/>
    </location>
</feature>
<reference evidence="5" key="1">
    <citation type="submission" date="2021-02" db="EMBL/GenBank/DDBJ databases">
        <authorList>
            <person name="Nowell W R."/>
        </authorList>
    </citation>
    <scope>NUCLEOTIDE SEQUENCE</scope>
</reference>
<dbReference type="InterPro" id="IPR001258">
    <property type="entry name" value="NHL_repeat"/>
</dbReference>
<dbReference type="Pfam" id="PF01436">
    <property type="entry name" value="NHL"/>
    <property type="match status" value="3"/>
</dbReference>
<evidence type="ECO:0000256" key="2">
    <source>
        <dbReference type="PROSITE-ProRule" id="PRU00504"/>
    </source>
</evidence>
<protein>
    <submittedName>
        <fullName evidence="5">Uncharacterized protein</fullName>
    </submittedName>
</protein>
<dbReference type="InterPro" id="IPR050952">
    <property type="entry name" value="TRIM-NHL_E3_ligases"/>
</dbReference>
<dbReference type="GO" id="GO:0043161">
    <property type="term" value="P:proteasome-mediated ubiquitin-dependent protein catabolic process"/>
    <property type="evidence" value="ECO:0007669"/>
    <property type="project" value="TreeGrafter"/>
</dbReference>
<dbReference type="GO" id="GO:0000209">
    <property type="term" value="P:protein polyubiquitination"/>
    <property type="evidence" value="ECO:0007669"/>
    <property type="project" value="TreeGrafter"/>
</dbReference>
<dbReference type="EMBL" id="CAJOAY010003761">
    <property type="protein sequence ID" value="CAF4038587.1"/>
    <property type="molecule type" value="Genomic_DNA"/>
</dbReference>
<dbReference type="PANTHER" id="PTHR24104">
    <property type="entry name" value="E3 UBIQUITIN-PROTEIN LIGASE NHLRC1-RELATED"/>
    <property type="match status" value="1"/>
</dbReference>
<evidence type="ECO:0000313" key="5">
    <source>
        <dbReference type="EMBL" id="CAF1484664.1"/>
    </source>
</evidence>
<dbReference type="CDD" id="cd05819">
    <property type="entry name" value="NHL"/>
    <property type="match status" value="1"/>
</dbReference>
<dbReference type="PANTHER" id="PTHR24104:SF25">
    <property type="entry name" value="PROTEIN LIN-41"/>
    <property type="match status" value="1"/>
</dbReference>
<comment type="caution">
    <text evidence="5">The sequence shown here is derived from an EMBL/GenBank/DDBJ whole genome shotgun (WGS) entry which is preliminary data.</text>
</comment>
<dbReference type="Gene3D" id="2.120.10.30">
    <property type="entry name" value="TolB, C-terminal domain"/>
    <property type="match status" value="2"/>
</dbReference>
<evidence type="ECO:0000313" key="7">
    <source>
        <dbReference type="Proteomes" id="UP000663891"/>
    </source>
</evidence>
<dbReference type="InterPro" id="IPR011042">
    <property type="entry name" value="6-blade_b-propeller_TolB-like"/>
</dbReference>
<dbReference type="GO" id="GO:0008270">
    <property type="term" value="F:zinc ion binding"/>
    <property type="evidence" value="ECO:0007669"/>
    <property type="project" value="UniProtKB-KW"/>
</dbReference>
<dbReference type="EMBL" id="CAJNOG010000401">
    <property type="protein sequence ID" value="CAF1222242.1"/>
    <property type="molecule type" value="Genomic_DNA"/>
</dbReference>
<gene>
    <name evidence="4" type="ORF">JYZ213_LOCUS28069</name>
    <name evidence="6" type="ORF">OKA104_LOCUS32024</name>
    <name evidence="5" type="ORF">VCS650_LOCUS41367</name>
</gene>
<dbReference type="SUPFAM" id="SSF101898">
    <property type="entry name" value="NHL repeat"/>
    <property type="match status" value="1"/>
</dbReference>
<evidence type="ECO:0000256" key="1">
    <source>
        <dbReference type="ARBA" id="ARBA00022737"/>
    </source>
</evidence>
<dbReference type="PROSITE" id="PS51125">
    <property type="entry name" value="NHL"/>
    <property type="match status" value="1"/>
</dbReference>